<name>A0A066W889_TILAU</name>
<feature type="compositionally biased region" description="Polar residues" evidence="1">
    <location>
        <begin position="220"/>
        <end position="232"/>
    </location>
</feature>
<feature type="region of interest" description="Disordered" evidence="1">
    <location>
        <begin position="1"/>
        <end position="255"/>
    </location>
</feature>
<feature type="region of interest" description="Disordered" evidence="1">
    <location>
        <begin position="283"/>
        <end position="410"/>
    </location>
</feature>
<dbReference type="HOGENOM" id="CLU_570098_0_0_1"/>
<feature type="compositionally biased region" description="Acidic residues" evidence="1">
    <location>
        <begin position="163"/>
        <end position="175"/>
    </location>
</feature>
<feature type="compositionally biased region" description="Polar residues" evidence="1">
    <location>
        <begin position="1"/>
        <end position="26"/>
    </location>
</feature>
<protein>
    <recommendedName>
        <fullName evidence="2">Ubiquitin-like domain-containing protein</fullName>
    </recommendedName>
</protein>
<dbReference type="Pfam" id="PF11976">
    <property type="entry name" value="Rad60-SLD"/>
    <property type="match status" value="1"/>
</dbReference>
<dbReference type="InterPro" id="IPR029071">
    <property type="entry name" value="Ubiquitin-like_domsf"/>
</dbReference>
<dbReference type="InterPro" id="IPR000626">
    <property type="entry name" value="Ubiquitin-like_dom"/>
</dbReference>
<feature type="compositionally biased region" description="Basic and acidic residues" evidence="1">
    <location>
        <begin position="104"/>
        <end position="117"/>
    </location>
</feature>
<evidence type="ECO:0000313" key="3">
    <source>
        <dbReference type="EMBL" id="KDN49936.1"/>
    </source>
</evidence>
<feature type="compositionally biased region" description="Low complexity" evidence="1">
    <location>
        <begin position="283"/>
        <end position="292"/>
    </location>
</feature>
<reference evidence="3 4" key="1">
    <citation type="submission" date="2014-05" db="EMBL/GenBank/DDBJ databases">
        <title>Draft genome sequence of a rare smut relative, Tilletiaria anomala UBC 951.</title>
        <authorList>
            <consortium name="DOE Joint Genome Institute"/>
            <person name="Toome M."/>
            <person name="Kuo A."/>
            <person name="Henrissat B."/>
            <person name="Lipzen A."/>
            <person name="Tritt A."/>
            <person name="Yoshinaga Y."/>
            <person name="Zane M."/>
            <person name="Barry K."/>
            <person name="Grigoriev I.V."/>
            <person name="Spatafora J.W."/>
            <person name="Aimea M.C."/>
        </authorList>
    </citation>
    <scope>NUCLEOTIDE SEQUENCE [LARGE SCALE GENOMIC DNA]</scope>
    <source>
        <strain evidence="3 4">UBC 951</strain>
    </source>
</reference>
<evidence type="ECO:0000259" key="2">
    <source>
        <dbReference type="PROSITE" id="PS50053"/>
    </source>
</evidence>
<gene>
    <name evidence="3" type="ORF">K437DRAFT_293659</name>
</gene>
<sequence>MGDTRSSTRPNDSTSMSPWYATSSSGPVVDMRSKGHSVHMNSGTSNGHNPSHASSSSARITKAEKLKAKSLDNDNDDDDDETDFFDRRRKKSQPGPLIIDEDDIQKASRIEEAHIESDAESIASSISYDSDGNERRRRKRKRKNGIQDRRINGMPNWMFNPVESDEDVGKDDSDLDGVIQVIDSDEEYETTEANRRKRLERSPELTPPPEISEITRNKTRSIVQAQFKNLTSRAKPDGDSPAPLPSTALPRRDDLLTLDPDLAKLYRGADAKEVRARALAAEAARQNAQAKLNQMEADQENAVRKAKAPPSKKGSNDGEEYANDDTEVIDVNEASDNDSVTWQPDLLAKSPSKPPRASMRTPGKADAANAIEIDDDDDDSEGDDASARADAAAAEDDADDEDRLELSLKGPKGVEMNAKVKPTTLLLKVRDHFVNTKKSEIPADKLQVIKLRFDGENLNLNKSVEEAEIEDGDMIEVAW</sequence>
<feature type="compositionally biased region" description="Acidic residues" evidence="1">
    <location>
        <begin position="393"/>
        <end position="403"/>
    </location>
</feature>
<dbReference type="EMBL" id="JMSN01000020">
    <property type="protein sequence ID" value="KDN49936.1"/>
    <property type="molecule type" value="Genomic_DNA"/>
</dbReference>
<feature type="compositionally biased region" description="Polar residues" evidence="1">
    <location>
        <begin position="39"/>
        <end position="59"/>
    </location>
</feature>
<dbReference type="GeneID" id="25267163"/>
<dbReference type="InterPro" id="IPR022617">
    <property type="entry name" value="Rad60/SUMO-like_dom"/>
</dbReference>
<dbReference type="PROSITE" id="PS50053">
    <property type="entry name" value="UBIQUITIN_2"/>
    <property type="match status" value="1"/>
</dbReference>
<dbReference type="AlphaFoldDB" id="A0A066W889"/>
<feature type="compositionally biased region" description="Acidic residues" evidence="1">
    <location>
        <begin position="317"/>
        <end position="336"/>
    </location>
</feature>
<proteinExistence type="predicted"/>
<dbReference type="OMA" id="RRINGMP"/>
<dbReference type="Gene3D" id="3.10.20.90">
    <property type="entry name" value="Phosphatidylinositol 3-kinase Catalytic Subunit, Chain A, domain 1"/>
    <property type="match status" value="1"/>
</dbReference>
<feature type="compositionally biased region" description="Acidic residues" evidence="1">
    <location>
        <begin position="372"/>
        <end position="384"/>
    </location>
</feature>
<dbReference type="SUPFAM" id="SSF54236">
    <property type="entry name" value="Ubiquitin-like"/>
    <property type="match status" value="1"/>
</dbReference>
<dbReference type="Proteomes" id="UP000027361">
    <property type="component" value="Unassembled WGS sequence"/>
</dbReference>
<feature type="compositionally biased region" description="Basic and acidic residues" evidence="1">
    <location>
        <begin position="61"/>
        <end position="72"/>
    </location>
</feature>
<feature type="domain" description="Ubiquitin-like" evidence="2">
    <location>
        <begin position="404"/>
        <end position="479"/>
    </location>
</feature>
<evidence type="ECO:0000256" key="1">
    <source>
        <dbReference type="SAM" id="MobiDB-lite"/>
    </source>
</evidence>
<evidence type="ECO:0000313" key="4">
    <source>
        <dbReference type="Proteomes" id="UP000027361"/>
    </source>
</evidence>
<feature type="compositionally biased region" description="Low complexity" evidence="1">
    <location>
        <begin position="120"/>
        <end position="130"/>
    </location>
</feature>
<keyword evidence="4" id="KW-1185">Reference proteome</keyword>
<dbReference type="OrthoDB" id="3365399at2759"/>
<feature type="compositionally biased region" description="Basic residues" evidence="1">
    <location>
        <begin position="135"/>
        <end position="144"/>
    </location>
</feature>
<organism evidence="3 4">
    <name type="scientific">Tilletiaria anomala (strain ATCC 24038 / CBS 436.72 / UBC 951)</name>
    <dbReference type="NCBI Taxonomy" id="1037660"/>
    <lineage>
        <taxon>Eukaryota</taxon>
        <taxon>Fungi</taxon>
        <taxon>Dikarya</taxon>
        <taxon>Basidiomycota</taxon>
        <taxon>Ustilaginomycotina</taxon>
        <taxon>Exobasidiomycetes</taxon>
        <taxon>Georgefischeriales</taxon>
        <taxon>Tilletiariaceae</taxon>
        <taxon>Tilletiaria</taxon>
    </lineage>
</organism>
<feature type="compositionally biased region" description="Acidic residues" evidence="1">
    <location>
        <begin position="73"/>
        <end position="83"/>
    </location>
</feature>
<comment type="caution">
    <text evidence="3">The sequence shown here is derived from an EMBL/GenBank/DDBJ whole genome shotgun (WGS) entry which is preliminary data.</text>
</comment>
<accession>A0A066W889</accession>
<dbReference type="RefSeq" id="XP_013244450.1">
    <property type="nucleotide sequence ID" value="XM_013388996.1"/>
</dbReference>
<dbReference type="STRING" id="1037660.A0A066W889"/>
<dbReference type="InParanoid" id="A0A066W889"/>